<comment type="caution">
    <text evidence="1">The sequence shown here is derived from an EMBL/GenBank/DDBJ whole genome shotgun (WGS) entry which is preliminary data.</text>
</comment>
<evidence type="ECO:0000313" key="1">
    <source>
        <dbReference type="EMBL" id="NYH13806.1"/>
    </source>
</evidence>
<dbReference type="EMBL" id="JACCAU010000001">
    <property type="protein sequence ID" value="NYH13806.1"/>
    <property type="molecule type" value="Genomic_DNA"/>
</dbReference>
<reference evidence="1 2" key="1">
    <citation type="submission" date="2020-07" db="EMBL/GenBank/DDBJ databases">
        <title>Exploring microbial biodiversity for novel pathways involved in the catabolism of aromatic compounds derived from lignin.</title>
        <authorList>
            <person name="Elkins J."/>
        </authorList>
    </citation>
    <scope>NUCLEOTIDE SEQUENCE [LARGE SCALE GENOMIC DNA]</scope>
    <source>
        <strain evidence="1 2">H2C3B</strain>
    </source>
</reference>
<proteinExistence type="predicted"/>
<gene>
    <name evidence="1" type="ORF">GGD41_001034</name>
</gene>
<name>A0A7Z0AXR0_9BURK</name>
<dbReference type="Proteomes" id="UP000572540">
    <property type="component" value="Unassembled WGS sequence"/>
</dbReference>
<organism evidence="1 2">
    <name type="scientific">Paraburkholderia bryophila</name>
    <dbReference type="NCBI Taxonomy" id="420952"/>
    <lineage>
        <taxon>Bacteria</taxon>
        <taxon>Pseudomonadati</taxon>
        <taxon>Pseudomonadota</taxon>
        <taxon>Betaproteobacteria</taxon>
        <taxon>Burkholderiales</taxon>
        <taxon>Burkholderiaceae</taxon>
        <taxon>Paraburkholderia</taxon>
    </lineage>
</organism>
<protein>
    <submittedName>
        <fullName evidence="1">Uncharacterized protein</fullName>
    </submittedName>
</protein>
<accession>A0A7Z0AXR0</accession>
<sequence>MSETNNEHLRHIYADDVRGVLFGVSNTKIVFASVEPDYSSEEEDDVSTNVRSVATVVMPTDSLLQFCLFTLRRFANHKGKLDAAMKESLEEFEKQLAEVAAIETFKPVKSPAKRKRASKNLAAEE</sequence>
<dbReference type="AlphaFoldDB" id="A0A7Z0AXR0"/>
<evidence type="ECO:0000313" key="2">
    <source>
        <dbReference type="Proteomes" id="UP000572540"/>
    </source>
</evidence>